<accession>A0AAW7XL53</accession>
<evidence type="ECO:0000313" key="2">
    <source>
        <dbReference type="EMBL" id="MDO6454009.1"/>
    </source>
</evidence>
<evidence type="ECO:0000313" key="4">
    <source>
        <dbReference type="Proteomes" id="UP001169862"/>
    </source>
</evidence>
<reference evidence="2" key="1">
    <citation type="submission" date="2023-07" db="EMBL/GenBank/DDBJ databases">
        <title>Genome content predicts the carbon catabolic preferences of heterotrophic bacteria.</title>
        <authorList>
            <person name="Gralka M."/>
        </authorList>
    </citation>
    <scope>NUCLEOTIDE SEQUENCE</scope>
    <source>
        <strain evidence="3">5G01</strain>
        <strain evidence="2">I2M16</strain>
    </source>
</reference>
<dbReference type="EMBL" id="JAUOPG010000006">
    <property type="protein sequence ID" value="MDO6454009.1"/>
    <property type="molecule type" value="Genomic_DNA"/>
</dbReference>
<evidence type="ECO:0000256" key="1">
    <source>
        <dbReference type="SAM" id="SignalP"/>
    </source>
</evidence>
<organism evidence="2 4">
    <name type="scientific">Neptunomonas phycophila</name>
    <dbReference type="NCBI Taxonomy" id="1572645"/>
    <lineage>
        <taxon>Bacteria</taxon>
        <taxon>Pseudomonadati</taxon>
        <taxon>Pseudomonadota</taxon>
        <taxon>Gammaproteobacteria</taxon>
        <taxon>Oceanospirillales</taxon>
        <taxon>Oceanospirillaceae</taxon>
        <taxon>Neptunomonas</taxon>
    </lineage>
</organism>
<evidence type="ECO:0008006" key="6">
    <source>
        <dbReference type="Google" id="ProtNLM"/>
    </source>
</evidence>
<feature type="chain" id="PRO_5043342121" description="DUF4412 domain-containing protein" evidence="1">
    <location>
        <begin position="26"/>
        <end position="256"/>
    </location>
</feature>
<feature type="signal peptide" evidence="1">
    <location>
        <begin position="1"/>
        <end position="25"/>
    </location>
</feature>
<proteinExistence type="predicted"/>
<evidence type="ECO:0000313" key="3">
    <source>
        <dbReference type="EMBL" id="MDP2523776.1"/>
    </source>
</evidence>
<evidence type="ECO:0000313" key="5">
    <source>
        <dbReference type="Proteomes" id="UP001177341"/>
    </source>
</evidence>
<protein>
    <recommendedName>
        <fullName evidence="6">DUF4412 domain-containing protein</fullName>
    </recommendedName>
</protein>
<name>A0AAW7XL53_9GAMM</name>
<dbReference type="RefSeq" id="WP_139303134.1">
    <property type="nucleotide sequence ID" value="NZ_JAHHDZ010000019.1"/>
</dbReference>
<keyword evidence="1" id="KW-0732">Signal</keyword>
<dbReference type="Proteomes" id="UP001177341">
    <property type="component" value="Unassembled WGS sequence"/>
</dbReference>
<keyword evidence="5" id="KW-1185">Reference proteome</keyword>
<comment type="caution">
    <text evidence="2">The sequence shown here is derived from an EMBL/GenBank/DDBJ whole genome shotgun (WGS) entry which is preliminary data.</text>
</comment>
<gene>
    <name evidence="2" type="ORF">Q4490_10575</name>
    <name evidence="3" type="ORF">Q8W30_14470</name>
</gene>
<dbReference type="Proteomes" id="UP001169862">
    <property type="component" value="Unassembled WGS sequence"/>
</dbReference>
<dbReference type="EMBL" id="JAUYVO010000010">
    <property type="protein sequence ID" value="MDP2523776.1"/>
    <property type="molecule type" value="Genomic_DNA"/>
</dbReference>
<dbReference type="AlphaFoldDB" id="A0AAW7XL53"/>
<sequence>MMKLIYATISTALFTTVTFTSAAYADESCSASANSLHASYQATQTLNTENTTRNIQVDLWRQGNVVMHSYPNGTGDIWHKLPKNQMRMDKYFDQAKRLIEYEAADLTTLGKSKTWDSVNYLINKNFLTQLTKESETGSGCQITTKYSGEVNGTTYHIEWNPSLDLLVSMKASNKRLIESWNLAQLDTQKSEVEAAINQRFKYMTTDFADIGDNEADPFLIKMINLGYIDHAPQAVYDANGNNIAQPAHSHEHGHSH</sequence>